<dbReference type="GO" id="GO:0015920">
    <property type="term" value="P:lipopolysaccharide transport"/>
    <property type="evidence" value="ECO:0007669"/>
    <property type="project" value="TreeGrafter"/>
</dbReference>
<evidence type="ECO:0000256" key="2">
    <source>
        <dbReference type="ARBA" id="ARBA00022475"/>
    </source>
</evidence>
<evidence type="ECO:0000256" key="4">
    <source>
        <dbReference type="ARBA" id="ARBA00022989"/>
    </source>
</evidence>
<comment type="subcellular location">
    <subcellularLocation>
        <location evidence="1">Cell membrane</location>
        <topology evidence="1">Multi-pass membrane protein</topology>
    </subcellularLocation>
</comment>
<dbReference type="InterPro" id="IPR005495">
    <property type="entry name" value="LptG/LptF_permease"/>
</dbReference>
<feature type="transmembrane region" description="Helical" evidence="6">
    <location>
        <begin position="103"/>
        <end position="122"/>
    </location>
</feature>
<dbReference type="GO" id="GO:0043190">
    <property type="term" value="C:ATP-binding cassette (ABC) transporter complex"/>
    <property type="evidence" value="ECO:0007669"/>
    <property type="project" value="InterPro"/>
</dbReference>
<dbReference type="AlphaFoldDB" id="A0A1M6HH70"/>
<dbReference type="Pfam" id="PF03739">
    <property type="entry name" value="LptF_LptG"/>
    <property type="match status" value="1"/>
</dbReference>
<dbReference type="GO" id="GO:0055085">
    <property type="term" value="P:transmembrane transport"/>
    <property type="evidence" value="ECO:0007669"/>
    <property type="project" value="InterPro"/>
</dbReference>
<evidence type="ECO:0000313" key="8">
    <source>
        <dbReference type="Proteomes" id="UP000184292"/>
    </source>
</evidence>
<reference evidence="7 8" key="1">
    <citation type="submission" date="2016-11" db="EMBL/GenBank/DDBJ databases">
        <authorList>
            <person name="Jaros S."/>
            <person name="Januszkiewicz K."/>
            <person name="Wedrychowicz H."/>
        </authorList>
    </citation>
    <scope>NUCLEOTIDE SEQUENCE [LARGE SCALE GENOMIC DNA]</scope>
    <source>
        <strain evidence="7 8">DSM 100565</strain>
    </source>
</reference>
<organism evidence="7 8">
    <name type="scientific">Wenxinia saemankumensis</name>
    <dbReference type="NCBI Taxonomy" id="1447782"/>
    <lineage>
        <taxon>Bacteria</taxon>
        <taxon>Pseudomonadati</taxon>
        <taxon>Pseudomonadota</taxon>
        <taxon>Alphaproteobacteria</taxon>
        <taxon>Rhodobacterales</taxon>
        <taxon>Roseobacteraceae</taxon>
        <taxon>Wenxinia</taxon>
    </lineage>
</organism>
<keyword evidence="3 6" id="KW-0812">Transmembrane</keyword>
<feature type="transmembrane region" description="Helical" evidence="6">
    <location>
        <begin position="311"/>
        <end position="332"/>
    </location>
</feature>
<keyword evidence="8" id="KW-1185">Reference proteome</keyword>
<evidence type="ECO:0000256" key="3">
    <source>
        <dbReference type="ARBA" id="ARBA00022692"/>
    </source>
</evidence>
<keyword evidence="5 6" id="KW-0472">Membrane</keyword>
<keyword evidence="2" id="KW-1003">Cell membrane</keyword>
<protein>
    <submittedName>
        <fullName evidence="7">Lipopolysaccharide export system permease protein</fullName>
    </submittedName>
</protein>
<dbReference type="PANTHER" id="PTHR33529:SF6">
    <property type="entry name" value="YJGP_YJGQ FAMILY PERMEASE"/>
    <property type="match status" value="1"/>
</dbReference>
<feature type="transmembrane region" description="Helical" evidence="6">
    <location>
        <begin position="49"/>
        <end position="76"/>
    </location>
</feature>
<gene>
    <name evidence="7" type="ORF">SAMN05444417_3228</name>
</gene>
<keyword evidence="4 6" id="KW-1133">Transmembrane helix</keyword>
<feature type="transmembrane region" description="Helical" evidence="6">
    <location>
        <begin position="338"/>
        <end position="361"/>
    </location>
</feature>
<dbReference type="STRING" id="1447782.SAMN05444417_3228"/>
<evidence type="ECO:0000256" key="6">
    <source>
        <dbReference type="SAM" id="Phobius"/>
    </source>
</evidence>
<sequence>MSRLDRYMLARLLRLFGLSALVLILVYWINRAIGLFDQIIADGEGFGVFLELTLLALPPLVAIAAPISAVVAAIYVTNRLTADSELVVAQAVGLSPWRLARPVLVFGLIVAALLSVLTHLLIPTAAARLADRQDEIARTATARILRPGAFLDPADGITLYIREISATGEVQDLFLSDSTDPDETVTFLASRAFLVRTEAGPQLVMVNGQVQVWRRAEDTLSVTEFDEFAYDIGALMPAGGDTARRAREVGTAELLAATPALQQETGENAGALVVEGHERFADAALGAVGAMIGFSALMVGGFSRLGVWRQIGLAVGLVILVKLVESGTTSAVRGDPALWPLLYLPTALGAGLSAALLAVAGRTRRAPPIGRRADARSGATA</sequence>
<evidence type="ECO:0000313" key="7">
    <source>
        <dbReference type="EMBL" id="SHJ21538.1"/>
    </source>
</evidence>
<accession>A0A1M6HH70</accession>
<name>A0A1M6HH70_9RHOB</name>
<dbReference type="EMBL" id="FQYO01000006">
    <property type="protein sequence ID" value="SHJ21538.1"/>
    <property type="molecule type" value="Genomic_DNA"/>
</dbReference>
<evidence type="ECO:0000256" key="1">
    <source>
        <dbReference type="ARBA" id="ARBA00004651"/>
    </source>
</evidence>
<dbReference type="Proteomes" id="UP000184292">
    <property type="component" value="Unassembled WGS sequence"/>
</dbReference>
<feature type="transmembrane region" description="Helical" evidence="6">
    <location>
        <begin position="12"/>
        <end position="29"/>
    </location>
</feature>
<dbReference type="NCBIfam" id="TIGR04407">
    <property type="entry name" value="LptF_YjgP"/>
    <property type="match status" value="1"/>
</dbReference>
<dbReference type="PANTHER" id="PTHR33529">
    <property type="entry name" value="SLR0882 PROTEIN-RELATED"/>
    <property type="match status" value="1"/>
</dbReference>
<feature type="transmembrane region" description="Helical" evidence="6">
    <location>
        <begin position="280"/>
        <end position="299"/>
    </location>
</feature>
<dbReference type="InterPro" id="IPR030922">
    <property type="entry name" value="LptF"/>
</dbReference>
<proteinExistence type="predicted"/>
<dbReference type="RefSeq" id="WP_073333536.1">
    <property type="nucleotide sequence ID" value="NZ_FQYO01000006.1"/>
</dbReference>
<dbReference type="OrthoDB" id="8477889at2"/>
<evidence type="ECO:0000256" key="5">
    <source>
        <dbReference type="ARBA" id="ARBA00023136"/>
    </source>
</evidence>